<organism evidence="2 3">
    <name type="scientific">Streptomyces graminofaciens</name>
    <dbReference type="NCBI Taxonomy" id="68212"/>
    <lineage>
        <taxon>Bacteria</taxon>
        <taxon>Bacillati</taxon>
        <taxon>Actinomycetota</taxon>
        <taxon>Actinomycetes</taxon>
        <taxon>Kitasatosporales</taxon>
        <taxon>Streptomycetaceae</taxon>
        <taxon>Streptomyces</taxon>
    </lineage>
</organism>
<reference evidence="2 3" key="2">
    <citation type="journal article" date="2023" name="ChemBioChem">
        <title>Acyltransferase Domain Exchange between Two Independent Type I Polyketide Synthases in the Same Producer Strain of Macrolide Antibiotics.</title>
        <authorList>
            <person name="Kudo F."/>
            <person name="Kishikawa K."/>
            <person name="Tsuboi K."/>
            <person name="Kido T."/>
            <person name="Usui T."/>
            <person name="Hashimoto J."/>
            <person name="Shin-Ya K."/>
            <person name="Miyanaga A."/>
            <person name="Eguchi T."/>
        </authorList>
    </citation>
    <scope>NUCLEOTIDE SEQUENCE [LARGE SCALE GENOMIC DNA]</scope>
    <source>
        <strain evidence="2 3">A-8890</strain>
    </source>
</reference>
<reference evidence="2 3" key="1">
    <citation type="journal article" date="2010" name="ChemBioChem">
        <title>Cloning and characterization of the biosynthetic gene cluster of 16-membered macrolide antibiotic FD-891: involvement of a dual functional cytochrome P450 monooxygenase catalyzing epoxidation and hydroxylation.</title>
        <authorList>
            <person name="Kudo F."/>
            <person name="Motegi A."/>
            <person name="Mizoue K."/>
            <person name="Eguchi T."/>
        </authorList>
    </citation>
    <scope>NUCLEOTIDE SEQUENCE [LARGE SCALE GENOMIC DNA]</scope>
    <source>
        <strain evidence="2 3">A-8890</strain>
    </source>
</reference>
<name>A0ABN5VV15_9ACTN</name>
<proteinExistence type="predicted"/>
<feature type="signal peptide" evidence="1">
    <location>
        <begin position="1"/>
        <end position="25"/>
    </location>
</feature>
<sequence>MLIRLRSTLVTAVVMAVGASLTAAAAPADSETPEQAYRRHLDAHEPTPLTREEAAQHKESSIFLAAAKNDQLSEHDTDELLSSGYWIGYPVGSTTEETTVDAEAETMTTTTTVENFASAGPAKSTSTTTALAATGCKSRGTTYWLWAADKRKFAYFQVNERFCFNGKRVTSYGTPNVNHKVYDWAAVLGWSWEGLDRSGSKGPEYYKWKGDSHGGLRTWRRGDFQYSQLHIDLGAIHRYPWIHIYERGDGTMKAKTGM</sequence>
<gene>
    <name evidence="2" type="ORF">SGFS_076670</name>
</gene>
<dbReference type="RefSeq" id="WP_286256633.1">
    <property type="nucleotide sequence ID" value="NZ_AP018448.1"/>
</dbReference>
<accession>A0ABN5VV15</accession>
<feature type="chain" id="PRO_5047513760" description="Secreted protein" evidence="1">
    <location>
        <begin position="26"/>
        <end position="258"/>
    </location>
</feature>
<evidence type="ECO:0000256" key="1">
    <source>
        <dbReference type="SAM" id="SignalP"/>
    </source>
</evidence>
<dbReference type="EMBL" id="AP018448">
    <property type="protein sequence ID" value="BBC36373.1"/>
    <property type="molecule type" value="Genomic_DNA"/>
</dbReference>
<protein>
    <recommendedName>
        <fullName evidence="4">Secreted protein</fullName>
    </recommendedName>
</protein>
<keyword evidence="3" id="KW-1185">Reference proteome</keyword>
<dbReference type="Proteomes" id="UP001321542">
    <property type="component" value="Chromosome"/>
</dbReference>
<keyword evidence="1" id="KW-0732">Signal</keyword>
<evidence type="ECO:0000313" key="3">
    <source>
        <dbReference type="Proteomes" id="UP001321542"/>
    </source>
</evidence>
<evidence type="ECO:0000313" key="2">
    <source>
        <dbReference type="EMBL" id="BBC36373.1"/>
    </source>
</evidence>
<evidence type="ECO:0008006" key="4">
    <source>
        <dbReference type="Google" id="ProtNLM"/>
    </source>
</evidence>